<dbReference type="InterPro" id="IPR036388">
    <property type="entry name" value="WH-like_DNA-bd_sf"/>
</dbReference>
<comment type="caution">
    <text evidence="5">The sequence shown here is derived from an EMBL/GenBank/DDBJ whole genome shotgun (WGS) entry which is preliminary data.</text>
</comment>
<dbReference type="SUPFAM" id="SSF48008">
    <property type="entry name" value="GntR ligand-binding domain-like"/>
    <property type="match status" value="1"/>
</dbReference>
<reference evidence="5 6" key="1">
    <citation type="submission" date="2016-10" db="EMBL/GenBank/DDBJ databases">
        <authorList>
            <person name="Varghese N."/>
            <person name="Submissions S."/>
        </authorList>
    </citation>
    <scope>NUCLEOTIDE SEQUENCE [LARGE SCALE GENOMIC DNA]</scope>
    <source>
        <strain evidence="5 6">PDC82</strain>
    </source>
</reference>
<evidence type="ECO:0000313" key="5">
    <source>
        <dbReference type="EMBL" id="SDK30953.1"/>
    </source>
</evidence>
<dbReference type="InterPro" id="IPR011711">
    <property type="entry name" value="GntR_C"/>
</dbReference>
<dbReference type="SUPFAM" id="SSF46785">
    <property type="entry name" value="Winged helix' DNA-binding domain"/>
    <property type="match status" value="1"/>
</dbReference>
<dbReference type="InterPro" id="IPR000524">
    <property type="entry name" value="Tscrpt_reg_HTH_GntR"/>
</dbReference>
<sequence length="231" mass="25979">MTKDSKNQGFGETAILRRPQRLGDEVYNVIYAQLMSLKIPPGGRIAVDNLVRELGVSQTPIREAMSRLEAQGLVNKTHLIGYSAAPQLDKPKLQQHYEIRLLLEPFAAARAAELMSDEAVAELEAIDAEMRSIRHEDSRLAYGEFAQSDGRFHDLIALSSGNALVHETLARLHIHVHLFRLYFHARATSDANNEHAFIIAAIKNRDPVAAESAMRDHIERSRMRFMAIFQA</sequence>
<proteinExistence type="predicted"/>
<keyword evidence="2" id="KW-0238">DNA-binding</keyword>
<evidence type="ECO:0000313" key="6">
    <source>
        <dbReference type="Proteomes" id="UP000198917"/>
    </source>
</evidence>
<gene>
    <name evidence="5" type="ORF">SAMN05428983_4511</name>
</gene>
<dbReference type="AlphaFoldDB" id="A0A7Z7BRK6"/>
<organism evidence="5 6">
    <name type="scientific">Agrobacterium fabrum</name>
    <dbReference type="NCBI Taxonomy" id="1176649"/>
    <lineage>
        <taxon>Bacteria</taxon>
        <taxon>Pseudomonadati</taxon>
        <taxon>Pseudomonadota</taxon>
        <taxon>Alphaproteobacteria</taxon>
        <taxon>Hyphomicrobiales</taxon>
        <taxon>Rhizobiaceae</taxon>
        <taxon>Rhizobium/Agrobacterium group</taxon>
        <taxon>Agrobacterium</taxon>
        <taxon>Agrobacterium tumefaciens complex</taxon>
    </lineage>
</organism>
<keyword evidence="3" id="KW-0804">Transcription</keyword>
<dbReference type="GO" id="GO:0003700">
    <property type="term" value="F:DNA-binding transcription factor activity"/>
    <property type="evidence" value="ECO:0007669"/>
    <property type="project" value="InterPro"/>
</dbReference>
<evidence type="ECO:0000259" key="4">
    <source>
        <dbReference type="PROSITE" id="PS50949"/>
    </source>
</evidence>
<accession>A0A7Z7BRK6</accession>
<dbReference type="Gene3D" id="1.20.120.530">
    <property type="entry name" value="GntR ligand-binding domain-like"/>
    <property type="match status" value="1"/>
</dbReference>
<dbReference type="Pfam" id="PF07729">
    <property type="entry name" value="FCD"/>
    <property type="match status" value="1"/>
</dbReference>
<protein>
    <submittedName>
        <fullName evidence="5">Transcriptional regulator, GntR family</fullName>
    </submittedName>
</protein>
<name>A0A7Z7BRK6_9HYPH</name>
<dbReference type="SMART" id="SM00345">
    <property type="entry name" value="HTH_GNTR"/>
    <property type="match status" value="1"/>
</dbReference>
<keyword evidence="1" id="KW-0805">Transcription regulation</keyword>
<dbReference type="PANTHER" id="PTHR43537">
    <property type="entry name" value="TRANSCRIPTIONAL REGULATOR, GNTR FAMILY"/>
    <property type="match status" value="1"/>
</dbReference>
<dbReference type="EMBL" id="FNEW01000007">
    <property type="protein sequence ID" value="SDK30953.1"/>
    <property type="molecule type" value="Genomic_DNA"/>
</dbReference>
<dbReference type="InterPro" id="IPR036390">
    <property type="entry name" value="WH_DNA-bd_sf"/>
</dbReference>
<dbReference type="Gene3D" id="1.10.10.10">
    <property type="entry name" value="Winged helix-like DNA-binding domain superfamily/Winged helix DNA-binding domain"/>
    <property type="match status" value="1"/>
</dbReference>
<dbReference type="GO" id="GO:0003677">
    <property type="term" value="F:DNA binding"/>
    <property type="evidence" value="ECO:0007669"/>
    <property type="project" value="UniProtKB-KW"/>
</dbReference>
<dbReference type="RefSeq" id="WP_037222496.1">
    <property type="nucleotide sequence ID" value="NZ_FNEW01000007.1"/>
</dbReference>
<feature type="domain" description="HTH gntR-type" evidence="4">
    <location>
        <begin position="20"/>
        <end position="87"/>
    </location>
</feature>
<evidence type="ECO:0000256" key="3">
    <source>
        <dbReference type="ARBA" id="ARBA00023163"/>
    </source>
</evidence>
<dbReference type="Proteomes" id="UP000198917">
    <property type="component" value="Unassembled WGS sequence"/>
</dbReference>
<dbReference type="SMART" id="SM00895">
    <property type="entry name" value="FCD"/>
    <property type="match status" value="1"/>
</dbReference>
<evidence type="ECO:0000256" key="1">
    <source>
        <dbReference type="ARBA" id="ARBA00023015"/>
    </source>
</evidence>
<evidence type="ECO:0000256" key="2">
    <source>
        <dbReference type="ARBA" id="ARBA00023125"/>
    </source>
</evidence>
<dbReference type="PROSITE" id="PS50949">
    <property type="entry name" value="HTH_GNTR"/>
    <property type="match status" value="1"/>
</dbReference>
<dbReference type="PANTHER" id="PTHR43537:SF24">
    <property type="entry name" value="GLUCONATE OPERON TRANSCRIPTIONAL REPRESSOR"/>
    <property type="match status" value="1"/>
</dbReference>
<dbReference type="InterPro" id="IPR008920">
    <property type="entry name" value="TF_FadR/GntR_C"/>
</dbReference>
<dbReference type="Pfam" id="PF00392">
    <property type="entry name" value="GntR"/>
    <property type="match status" value="1"/>
</dbReference>